<dbReference type="GO" id="GO:0003700">
    <property type="term" value="F:DNA-binding transcription factor activity"/>
    <property type="evidence" value="ECO:0007669"/>
    <property type="project" value="TreeGrafter"/>
</dbReference>
<accession>A0A4Q8AAT2</accession>
<feature type="region of interest" description="Disordered" evidence="4">
    <location>
        <begin position="1"/>
        <end position="20"/>
    </location>
</feature>
<dbReference type="PANTHER" id="PTHR30146">
    <property type="entry name" value="LACI-RELATED TRANSCRIPTIONAL REPRESSOR"/>
    <property type="match status" value="1"/>
</dbReference>
<dbReference type="Pfam" id="PF13377">
    <property type="entry name" value="Peripla_BP_3"/>
    <property type="match status" value="1"/>
</dbReference>
<evidence type="ECO:0000256" key="4">
    <source>
        <dbReference type="SAM" id="MobiDB-lite"/>
    </source>
</evidence>
<evidence type="ECO:0000256" key="1">
    <source>
        <dbReference type="ARBA" id="ARBA00023015"/>
    </source>
</evidence>
<protein>
    <submittedName>
        <fullName evidence="6">LacI family transcriptional regulator</fullName>
    </submittedName>
</protein>
<sequence length="346" mass="37149">MPEQWTSETAHRRAPAATQEDVARELGISRTLVSLALRDRPGVSASMRQRILETADRLGYRRNSLAAELAQRQRTAVGLHLLDAHNDVYTTILSSVQAVIAPAGRRLVLAVNSRSGRDDPQPRNTLLEANVGVIISATSVAPDDEVRALNRILPVVLVARRVEGVDSVYVDHDVGARAAVEHLAGLGHTRIAHLTGPSFEGHTQRRAGYLEAMRSLGLTPEIATNPGFAREEAFGAARALLDRPASERPTAVFTHNDELALAVREAAADLGLRVPEDLSVVGFDNSRAAGLTGVDLTTVDIRGDELGRAAAEAAIRRLEHPGVPPLQRGFTPSLVVRRSTAPPRGV</sequence>
<dbReference type="RefSeq" id="WP_130448683.1">
    <property type="nucleotide sequence ID" value="NZ_SHLA01000001.1"/>
</dbReference>
<keyword evidence="7" id="KW-1185">Reference proteome</keyword>
<dbReference type="PANTHER" id="PTHR30146:SF109">
    <property type="entry name" value="HTH-TYPE TRANSCRIPTIONAL REGULATOR GALS"/>
    <property type="match status" value="1"/>
</dbReference>
<keyword evidence="2" id="KW-0238">DNA-binding</keyword>
<gene>
    <name evidence="6" type="ORF">EV380_0177</name>
</gene>
<evidence type="ECO:0000256" key="2">
    <source>
        <dbReference type="ARBA" id="ARBA00023125"/>
    </source>
</evidence>
<dbReference type="PROSITE" id="PS50932">
    <property type="entry name" value="HTH_LACI_2"/>
    <property type="match status" value="1"/>
</dbReference>
<evidence type="ECO:0000256" key="3">
    <source>
        <dbReference type="ARBA" id="ARBA00023163"/>
    </source>
</evidence>
<dbReference type="InterPro" id="IPR028082">
    <property type="entry name" value="Peripla_BP_I"/>
</dbReference>
<dbReference type="Pfam" id="PF00356">
    <property type="entry name" value="LacI"/>
    <property type="match status" value="1"/>
</dbReference>
<dbReference type="EMBL" id="SHLA01000001">
    <property type="protein sequence ID" value="RZU60633.1"/>
    <property type="molecule type" value="Genomic_DNA"/>
</dbReference>
<dbReference type="InterPro" id="IPR000843">
    <property type="entry name" value="HTH_LacI"/>
</dbReference>
<feature type="domain" description="HTH lacI-type" evidence="5">
    <location>
        <begin position="17"/>
        <end position="71"/>
    </location>
</feature>
<dbReference type="CDD" id="cd01392">
    <property type="entry name" value="HTH_LacI"/>
    <property type="match status" value="1"/>
</dbReference>
<proteinExistence type="predicted"/>
<evidence type="ECO:0000259" key="5">
    <source>
        <dbReference type="PROSITE" id="PS50932"/>
    </source>
</evidence>
<dbReference type="Gene3D" id="1.10.260.40">
    <property type="entry name" value="lambda repressor-like DNA-binding domains"/>
    <property type="match status" value="1"/>
</dbReference>
<dbReference type="SUPFAM" id="SSF47413">
    <property type="entry name" value="lambda repressor-like DNA-binding domains"/>
    <property type="match status" value="1"/>
</dbReference>
<dbReference type="Proteomes" id="UP000292685">
    <property type="component" value="Unassembled WGS sequence"/>
</dbReference>
<dbReference type="GO" id="GO:0000976">
    <property type="term" value="F:transcription cis-regulatory region binding"/>
    <property type="evidence" value="ECO:0007669"/>
    <property type="project" value="TreeGrafter"/>
</dbReference>
<name>A0A4Q8AAT2_9MICC</name>
<dbReference type="InterPro" id="IPR046335">
    <property type="entry name" value="LacI/GalR-like_sensor"/>
</dbReference>
<evidence type="ECO:0000313" key="7">
    <source>
        <dbReference type="Proteomes" id="UP000292685"/>
    </source>
</evidence>
<reference evidence="6 7" key="1">
    <citation type="submission" date="2019-02" db="EMBL/GenBank/DDBJ databases">
        <title>Sequencing the genomes of 1000 actinobacteria strains.</title>
        <authorList>
            <person name="Klenk H.-P."/>
        </authorList>
    </citation>
    <scope>NUCLEOTIDE SEQUENCE [LARGE SCALE GENOMIC DNA]</scope>
    <source>
        <strain evidence="6 7">DSM 17364</strain>
    </source>
</reference>
<dbReference type="InterPro" id="IPR010982">
    <property type="entry name" value="Lambda_DNA-bd_dom_sf"/>
</dbReference>
<dbReference type="SUPFAM" id="SSF53822">
    <property type="entry name" value="Periplasmic binding protein-like I"/>
    <property type="match status" value="1"/>
</dbReference>
<keyword evidence="3" id="KW-0804">Transcription</keyword>
<keyword evidence="1" id="KW-0805">Transcription regulation</keyword>
<organism evidence="6 7">
    <name type="scientific">Zhihengliuella halotolerans</name>
    <dbReference type="NCBI Taxonomy" id="370736"/>
    <lineage>
        <taxon>Bacteria</taxon>
        <taxon>Bacillati</taxon>
        <taxon>Actinomycetota</taxon>
        <taxon>Actinomycetes</taxon>
        <taxon>Micrococcales</taxon>
        <taxon>Micrococcaceae</taxon>
        <taxon>Zhihengliuella</taxon>
    </lineage>
</organism>
<dbReference type="AlphaFoldDB" id="A0A4Q8AAT2"/>
<dbReference type="SMART" id="SM00354">
    <property type="entry name" value="HTH_LACI"/>
    <property type="match status" value="1"/>
</dbReference>
<dbReference type="Gene3D" id="3.40.50.2300">
    <property type="match status" value="2"/>
</dbReference>
<comment type="caution">
    <text evidence="6">The sequence shown here is derived from an EMBL/GenBank/DDBJ whole genome shotgun (WGS) entry which is preliminary data.</text>
</comment>
<dbReference type="OrthoDB" id="3467214at2"/>
<evidence type="ECO:0000313" key="6">
    <source>
        <dbReference type="EMBL" id="RZU60633.1"/>
    </source>
</evidence>